<evidence type="ECO:0000256" key="1">
    <source>
        <dbReference type="ARBA" id="ARBA00010211"/>
    </source>
</evidence>
<evidence type="ECO:0000259" key="3">
    <source>
        <dbReference type="Pfam" id="PF01557"/>
    </source>
</evidence>
<dbReference type="GO" id="GO:0003824">
    <property type="term" value="F:catalytic activity"/>
    <property type="evidence" value="ECO:0007669"/>
    <property type="project" value="InterPro"/>
</dbReference>
<dbReference type="GO" id="GO:0044281">
    <property type="term" value="P:small molecule metabolic process"/>
    <property type="evidence" value="ECO:0007669"/>
    <property type="project" value="UniProtKB-ARBA"/>
</dbReference>
<comment type="similarity">
    <text evidence="1">Belongs to the FAH family.</text>
</comment>
<dbReference type="RefSeq" id="WP_154755502.1">
    <property type="nucleotide sequence ID" value="NZ_WMBA01000004.1"/>
</dbReference>
<dbReference type="GO" id="GO:0046872">
    <property type="term" value="F:metal ion binding"/>
    <property type="evidence" value="ECO:0007669"/>
    <property type="project" value="UniProtKB-KW"/>
</dbReference>
<protein>
    <recommendedName>
        <fullName evidence="3">Fumarylacetoacetase-like C-terminal domain-containing protein</fullName>
    </recommendedName>
</protein>
<dbReference type="SUPFAM" id="SSF56529">
    <property type="entry name" value="FAH"/>
    <property type="match status" value="1"/>
</dbReference>
<evidence type="ECO:0000313" key="5">
    <source>
        <dbReference type="Proteomes" id="UP000440096"/>
    </source>
</evidence>
<sequence>MKFARYARDGVAHDAVLADDRLVPLTEVGGAERSIVGALALDPPGRARLADRARELARAGAGVVASSAELLAPVPVPPKYLAMAFNSHHDPADMLAEPDLPEAFRRRLHVVAATNAAYPASHVPVVFNKQTSCVAGPRDDIWAPPDARELDYEGELVVVIARRARRLPVSAAHEVIGGYTVGNDVSIREWQFDTPTLWMGKSLETFGPTGPFVVTPDEIDPGAVPVRTWVNGEIRQDGTTAERRFSAAEVVAWISQRCTLEPGDLIATGTGGGLAQFTGRYLKPGDVVTVEIPGIGRLENRVVAEPA</sequence>
<reference evidence="4 5" key="1">
    <citation type="submission" date="2019-11" db="EMBL/GenBank/DDBJ databases">
        <title>Draft genome of Amycolatopsis RM579.</title>
        <authorList>
            <person name="Duangmal K."/>
            <person name="Mingma R."/>
        </authorList>
    </citation>
    <scope>NUCLEOTIDE SEQUENCE [LARGE SCALE GENOMIC DNA]</scope>
    <source>
        <strain evidence="4 5">RM579</strain>
    </source>
</reference>
<feature type="domain" description="Fumarylacetoacetase-like C-terminal" evidence="3">
    <location>
        <begin position="115"/>
        <end position="303"/>
    </location>
</feature>
<keyword evidence="2" id="KW-0479">Metal-binding</keyword>
<accession>A0A6N7YWL4</accession>
<dbReference type="Pfam" id="PF01557">
    <property type="entry name" value="FAA_hydrolase"/>
    <property type="match status" value="1"/>
</dbReference>
<dbReference type="AlphaFoldDB" id="A0A6N7YWL4"/>
<dbReference type="EMBL" id="WMBA01000004">
    <property type="protein sequence ID" value="MTD53263.1"/>
    <property type="molecule type" value="Genomic_DNA"/>
</dbReference>
<gene>
    <name evidence="4" type="ORF">GKO32_04605</name>
</gene>
<proteinExistence type="inferred from homology"/>
<keyword evidence="5" id="KW-1185">Reference proteome</keyword>
<evidence type="ECO:0000256" key="2">
    <source>
        <dbReference type="ARBA" id="ARBA00022723"/>
    </source>
</evidence>
<dbReference type="Gene3D" id="3.90.850.10">
    <property type="entry name" value="Fumarylacetoacetase-like, C-terminal domain"/>
    <property type="match status" value="1"/>
</dbReference>
<dbReference type="OrthoDB" id="9805307at2"/>
<dbReference type="InterPro" id="IPR051121">
    <property type="entry name" value="FAH"/>
</dbReference>
<dbReference type="Proteomes" id="UP000440096">
    <property type="component" value="Unassembled WGS sequence"/>
</dbReference>
<dbReference type="InterPro" id="IPR011234">
    <property type="entry name" value="Fumarylacetoacetase-like_C"/>
</dbReference>
<dbReference type="InterPro" id="IPR036663">
    <property type="entry name" value="Fumarylacetoacetase_C_sf"/>
</dbReference>
<name>A0A6N7YWL4_9PSEU</name>
<dbReference type="PANTHER" id="PTHR42796">
    <property type="entry name" value="FUMARYLACETOACETATE HYDROLASE DOMAIN-CONTAINING PROTEIN 2A-RELATED"/>
    <property type="match status" value="1"/>
</dbReference>
<evidence type="ECO:0000313" key="4">
    <source>
        <dbReference type="EMBL" id="MTD53263.1"/>
    </source>
</evidence>
<organism evidence="4 5">
    <name type="scientific">Amycolatopsis pithecellobii</name>
    <dbReference type="NCBI Taxonomy" id="664692"/>
    <lineage>
        <taxon>Bacteria</taxon>
        <taxon>Bacillati</taxon>
        <taxon>Actinomycetota</taxon>
        <taxon>Actinomycetes</taxon>
        <taxon>Pseudonocardiales</taxon>
        <taxon>Pseudonocardiaceae</taxon>
        <taxon>Amycolatopsis</taxon>
    </lineage>
</organism>
<dbReference type="PANTHER" id="PTHR42796:SF4">
    <property type="entry name" value="FUMARYLACETOACETATE HYDROLASE DOMAIN-CONTAINING PROTEIN 2A"/>
    <property type="match status" value="1"/>
</dbReference>
<comment type="caution">
    <text evidence="4">The sequence shown here is derived from an EMBL/GenBank/DDBJ whole genome shotgun (WGS) entry which is preliminary data.</text>
</comment>